<dbReference type="AlphaFoldDB" id="B2T2V5"/>
<feature type="signal peptide" evidence="2">
    <location>
        <begin position="1"/>
        <end position="20"/>
    </location>
</feature>
<evidence type="ECO:0000256" key="2">
    <source>
        <dbReference type="SAM" id="SignalP"/>
    </source>
</evidence>
<evidence type="ECO:0000313" key="3">
    <source>
        <dbReference type="EMBL" id="ACD15916.1"/>
    </source>
</evidence>
<gene>
    <name evidence="3" type="ordered locus">Bphyt_1502</name>
</gene>
<keyword evidence="2" id="KW-0732">Signal</keyword>
<name>B2T2V5_PARPJ</name>
<dbReference type="OrthoDB" id="9133021at2"/>
<feature type="region of interest" description="Disordered" evidence="1">
    <location>
        <begin position="72"/>
        <end position="93"/>
    </location>
</feature>
<sequence precursor="true">MFRLLGLGIMLFASASTAMAGEHYVEVWNPPEARLGKPHCAVVARRPAGSRHIVPHAVKARARPAPAPVARLVAKSDRRESVPAHAPDMSEIPRQITPEGNVLRVDFRGVTPGVTR</sequence>
<accession>B2T2V5</accession>
<evidence type="ECO:0000256" key="1">
    <source>
        <dbReference type="SAM" id="MobiDB-lite"/>
    </source>
</evidence>
<dbReference type="Proteomes" id="UP000001739">
    <property type="component" value="Chromosome 1"/>
</dbReference>
<dbReference type="EMBL" id="CP001052">
    <property type="protein sequence ID" value="ACD15916.1"/>
    <property type="molecule type" value="Genomic_DNA"/>
</dbReference>
<dbReference type="eggNOG" id="ENOG50317C3">
    <property type="taxonomic scope" value="Bacteria"/>
</dbReference>
<feature type="chain" id="PRO_5002782162" evidence="2">
    <location>
        <begin position="21"/>
        <end position="116"/>
    </location>
</feature>
<reference evidence="3 4" key="1">
    <citation type="journal article" date="2011" name="J. Bacteriol.">
        <title>Complete genome sequence of the plant growth-promoting endophyte Burkholderia phytofirmans strain PsJN.</title>
        <authorList>
            <person name="Weilharter A."/>
            <person name="Mitter B."/>
            <person name="Shin M.V."/>
            <person name="Chain P.S."/>
            <person name="Nowak J."/>
            <person name="Sessitsch A."/>
        </authorList>
    </citation>
    <scope>NUCLEOTIDE SEQUENCE [LARGE SCALE GENOMIC DNA]</scope>
    <source>
        <strain evidence="4">DSM 17436 / LMG 22146 / PsJN</strain>
    </source>
</reference>
<proteinExistence type="predicted"/>
<organism evidence="3 4">
    <name type="scientific">Paraburkholderia phytofirmans (strain DSM 17436 / LMG 22146 / PsJN)</name>
    <name type="common">Burkholderia phytofirmans</name>
    <dbReference type="NCBI Taxonomy" id="398527"/>
    <lineage>
        <taxon>Bacteria</taxon>
        <taxon>Pseudomonadati</taxon>
        <taxon>Pseudomonadota</taxon>
        <taxon>Betaproteobacteria</taxon>
        <taxon>Burkholderiales</taxon>
        <taxon>Burkholderiaceae</taxon>
        <taxon>Paraburkholderia</taxon>
    </lineage>
</organism>
<evidence type="ECO:0000313" key="4">
    <source>
        <dbReference type="Proteomes" id="UP000001739"/>
    </source>
</evidence>
<dbReference type="HOGENOM" id="CLU_123211_0_0_4"/>
<dbReference type="KEGG" id="bpy:Bphyt_1502"/>
<protein>
    <submittedName>
        <fullName evidence="3">Uncharacterized protein</fullName>
    </submittedName>
</protein>